<evidence type="ECO:0000256" key="8">
    <source>
        <dbReference type="ARBA" id="ARBA00023143"/>
    </source>
</evidence>
<dbReference type="Proteomes" id="UP000295351">
    <property type="component" value="Unassembled WGS sequence"/>
</dbReference>
<sequence length="250" mass="27290">MITDPQGMVLALFAAFCRVGGCFMLLPGFSSARLTVQIRLFLAVAVSMAVLPILWDTIYPRTSGSLDNYLLLIVFETLTGAVIGLIARYYVLGLQFAGTVLTMMMGFNAPPTPDVLEDTAENQLTNLLSYAGLMVLFMLDFHHVVMRALVESYNVMPIGAGFNPQSALITLTDTLSQTFMIMLRLASPFILYGMVFNVAIGLVNKLAPQIPIYFVSLPFIITGGLLLLYFGVSSLLEIFAAGFTPVFRGE</sequence>
<keyword evidence="6 10" id="KW-1133">Transmembrane helix</keyword>
<evidence type="ECO:0000256" key="1">
    <source>
        <dbReference type="ARBA" id="ARBA00002578"/>
    </source>
</evidence>
<keyword evidence="7 10" id="KW-0472">Membrane</keyword>
<evidence type="ECO:0000313" key="11">
    <source>
        <dbReference type="EMBL" id="TCN38192.1"/>
    </source>
</evidence>
<proteinExistence type="inferred from homology"/>
<dbReference type="InterPro" id="IPR006303">
    <property type="entry name" value="FliR"/>
</dbReference>
<evidence type="ECO:0000256" key="3">
    <source>
        <dbReference type="ARBA" id="ARBA00021717"/>
    </source>
</evidence>
<keyword evidence="5 10" id="KW-0812">Transmembrane</keyword>
<reference evidence="11 12" key="1">
    <citation type="submission" date="2019-03" db="EMBL/GenBank/DDBJ databases">
        <title>Genomic Encyclopedia of Type Strains, Phase IV (KMG-IV): sequencing the most valuable type-strain genomes for metagenomic binning, comparative biology and taxonomic classification.</title>
        <authorList>
            <person name="Goeker M."/>
        </authorList>
    </citation>
    <scope>NUCLEOTIDE SEQUENCE [LARGE SCALE GENOMIC DNA]</scope>
    <source>
        <strain evidence="11 12">DSM 18401</strain>
    </source>
</reference>
<dbReference type="GO" id="GO:0006605">
    <property type="term" value="P:protein targeting"/>
    <property type="evidence" value="ECO:0007669"/>
    <property type="project" value="UniProtKB-UniRule"/>
</dbReference>
<feature type="transmembrane region" description="Helical" evidence="10">
    <location>
        <begin position="67"/>
        <end position="85"/>
    </location>
</feature>
<dbReference type="PRINTS" id="PR00953">
    <property type="entry name" value="TYPE3IMRPROT"/>
</dbReference>
<feature type="transmembrane region" description="Helical" evidence="10">
    <location>
        <begin position="38"/>
        <end position="55"/>
    </location>
</feature>
<comment type="subcellular location">
    <subcellularLocation>
        <location evidence="10">Cell membrane</location>
        <topology evidence="10">Multi-pass membrane protein</topology>
    </subcellularLocation>
    <subcellularLocation>
        <location evidence="10">Bacterial flagellum basal body</location>
    </subcellularLocation>
</comment>
<evidence type="ECO:0000256" key="10">
    <source>
        <dbReference type="RuleBase" id="RU362071"/>
    </source>
</evidence>
<dbReference type="GO" id="GO:0044780">
    <property type="term" value="P:bacterial-type flagellum assembly"/>
    <property type="evidence" value="ECO:0007669"/>
    <property type="project" value="UniProtKB-UniRule"/>
</dbReference>
<evidence type="ECO:0000256" key="5">
    <source>
        <dbReference type="ARBA" id="ARBA00022692"/>
    </source>
</evidence>
<comment type="caution">
    <text evidence="11">The sequence shown here is derived from an EMBL/GenBank/DDBJ whole genome shotgun (WGS) entry which is preliminary data.</text>
</comment>
<accession>A0A4R2CES4</accession>
<dbReference type="AlphaFoldDB" id="A0A4R2CES4"/>
<keyword evidence="11" id="KW-0969">Cilium</keyword>
<dbReference type="NCBIfam" id="TIGR01400">
    <property type="entry name" value="fliR"/>
    <property type="match status" value="1"/>
</dbReference>
<evidence type="ECO:0000256" key="7">
    <source>
        <dbReference type="ARBA" id="ARBA00023136"/>
    </source>
</evidence>
<dbReference type="Pfam" id="PF01311">
    <property type="entry name" value="Bac_export_1"/>
    <property type="match status" value="1"/>
</dbReference>
<evidence type="ECO:0000256" key="6">
    <source>
        <dbReference type="ARBA" id="ARBA00022989"/>
    </source>
</evidence>
<dbReference type="RefSeq" id="WP_064328902.1">
    <property type="nucleotide sequence ID" value="NZ_BAABEI010000012.1"/>
</dbReference>
<feature type="transmembrane region" description="Helical" evidence="10">
    <location>
        <begin position="6"/>
        <end position="26"/>
    </location>
</feature>
<evidence type="ECO:0000256" key="9">
    <source>
        <dbReference type="NCBIfam" id="TIGR01400"/>
    </source>
</evidence>
<dbReference type="GO" id="GO:0009425">
    <property type="term" value="C:bacterial-type flagellum basal body"/>
    <property type="evidence" value="ECO:0007669"/>
    <property type="project" value="UniProtKB-SubCell"/>
</dbReference>
<dbReference type="EMBL" id="SLVX01000020">
    <property type="protein sequence ID" value="TCN38192.1"/>
    <property type="molecule type" value="Genomic_DNA"/>
</dbReference>
<dbReference type="PANTHER" id="PTHR30065:SF1">
    <property type="entry name" value="SURFACE PRESENTATION OF ANTIGENS PROTEIN SPAR"/>
    <property type="match status" value="1"/>
</dbReference>
<evidence type="ECO:0000256" key="4">
    <source>
        <dbReference type="ARBA" id="ARBA00022475"/>
    </source>
</evidence>
<dbReference type="PANTHER" id="PTHR30065">
    <property type="entry name" value="FLAGELLAR BIOSYNTHETIC PROTEIN FLIR"/>
    <property type="match status" value="1"/>
</dbReference>
<keyword evidence="4 10" id="KW-1003">Cell membrane</keyword>
<dbReference type="GO" id="GO:0005886">
    <property type="term" value="C:plasma membrane"/>
    <property type="evidence" value="ECO:0007669"/>
    <property type="project" value="UniProtKB-SubCell"/>
</dbReference>
<evidence type="ECO:0000256" key="2">
    <source>
        <dbReference type="ARBA" id="ARBA00009772"/>
    </source>
</evidence>
<organism evidence="11 12">
    <name type="scientific">Shinella granuli</name>
    <dbReference type="NCBI Taxonomy" id="323621"/>
    <lineage>
        <taxon>Bacteria</taxon>
        <taxon>Pseudomonadati</taxon>
        <taxon>Pseudomonadota</taxon>
        <taxon>Alphaproteobacteria</taxon>
        <taxon>Hyphomicrobiales</taxon>
        <taxon>Rhizobiaceae</taxon>
        <taxon>Shinella</taxon>
    </lineage>
</organism>
<feature type="transmembrane region" description="Helical" evidence="10">
    <location>
        <begin position="210"/>
        <end position="230"/>
    </location>
</feature>
<dbReference type="InterPro" id="IPR002010">
    <property type="entry name" value="T3SS_IM_R"/>
</dbReference>
<comment type="function">
    <text evidence="1 10">Role in flagellar biosynthesis.</text>
</comment>
<keyword evidence="11" id="KW-0966">Cell projection</keyword>
<feature type="transmembrane region" description="Helical" evidence="10">
    <location>
        <begin position="127"/>
        <end position="146"/>
    </location>
</feature>
<keyword evidence="8 10" id="KW-0975">Bacterial flagellum</keyword>
<feature type="transmembrane region" description="Helical" evidence="10">
    <location>
        <begin position="185"/>
        <end position="204"/>
    </location>
</feature>
<comment type="similarity">
    <text evidence="2 10">Belongs to the FliR/MopE/SpaR family.</text>
</comment>
<evidence type="ECO:0000313" key="12">
    <source>
        <dbReference type="Proteomes" id="UP000295351"/>
    </source>
</evidence>
<name>A0A4R2CES4_SHIGR</name>
<keyword evidence="11" id="KW-0282">Flagellum</keyword>
<keyword evidence="12" id="KW-1185">Reference proteome</keyword>
<protein>
    <recommendedName>
        <fullName evidence="3 9">Flagellar biosynthetic protein FliR</fullName>
    </recommendedName>
</protein>
<gene>
    <name evidence="11" type="ORF">EV665_12083</name>
</gene>